<reference evidence="1" key="1">
    <citation type="submission" date="2019-08" db="EMBL/GenBank/DDBJ databases">
        <authorList>
            <person name="Kucharzyk K."/>
            <person name="Murdoch R.W."/>
            <person name="Higgins S."/>
            <person name="Loffler F."/>
        </authorList>
    </citation>
    <scope>NUCLEOTIDE SEQUENCE</scope>
</reference>
<gene>
    <name evidence="1" type="ORF">SDC9_80951</name>
</gene>
<dbReference type="AlphaFoldDB" id="A0A644Z1D4"/>
<sequence length="196" mass="22205">MTHYERYRRAFSTVHTSTDYYKGVKQMNTALKFYFPKAVAACLAVVFALGAASVAYAADVGGIQRTVQVWLEGDRTDAVLDIHEDGSYNLSWQDEDGTVREQGGGGVAIEEDGKERPLTEDEIMEHLNEPDVSYKDDGTVWVYYYNQALDITDKFDNGVCYVKLIHEEDELYLTVKYGDGYSFSPNRYISPDKWAS</sequence>
<proteinExistence type="predicted"/>
<dbReference type="EMBL" id="VSSQ01006953">
    <property type="protein sequence ID" value="MPM34369.1"/>
    <property type="molecule type" value="Genomic_DNA"/>
</dbReference>
<name>A0A644Z1D4_9ZZZZ</name>
<organism evidence="1">
    <name type="scientific">bioreactor metagenome</name>
    <dbReference type="NCBI Taxonomy" id="1076179"/>
    <lineage>
        <taxon>unclassified sequences</taxon>
        <taxon>metagenomes</taxon>
        <taxon>ecological metagenomes</taxon>
    </lineage>
</organism>
<comment type="caution">
    <text evidence="1">The sequence shown here is derived from an EMBL/GenBank/DDBJ whole genome shotgun (WGS) entry which is preliminary data.</text>
</comment>
<protein>
    <submittedName>
        <fullName evidence="1">Uncharacterized protein</fullName>
    </submittedName>
</protein>
<accession>A0A644Z1D4</accession>
<evidence type="ECO:0000313" key="1">
    <source>
        <dbReference type="EMBL" id="MPM34369.1"/>
    </source>
</evidence>